<sequence length="101" mass="10579">MKRRASKGISLAQVENAVRGVVTGGSAAVFTAAVCSVKYTRWLFTRCTASERLVVNVHASTSERFSIGLCAANVAGIHKALDLIALTVSLNLKSSLICALG</sequence>
<reference evidence="1" key="1">
    <citation type="journal article" date="2023" name="G3 (Bethesda)">
        <title>A reference genome for the long-term kleptoplast-retaining sea slug Elysia crispata morphotype clarki.</title>
        <authorList>
            <person name="Eastman K.E."/>
            <person name="Pendleton A.L."/>
            <person name="Shaikh M.A."/>
            <person name="Suttiyut T."/>
            <person name="Ogas R."/>
            <person name="Tomko P."/>
            <person name="Gavelis G."/>
            <person name="Widhalm J.R."/>
            <person name="Wisecaver J.H."/>
        </authorList>
    </citation>
    <scope>NUCLEOTIDE SEQUENCE</scope>
    <source>
        <strain evidence="1">ECLA1</strain>
    </source>
</reference>
<organism evidence="1 2">
    <name type="scientific">Elysia crispata</name>
    <name type="common">lettuce slug</name>
    <dbReference type="NCBI Taxonomy" id="231223"/>
    <lineage>
        <taxon>Eukaryota</taxon>
        <taxon>Metazoa</taxon>
        <taxon>Spiralia</taxon>
        <taxon>Lophotrochozoa</taxon>
        <taxon>Mollusca</taxon>
        <taxon>Gastropoda</taxon>
        <taxon>Heterobranchia</taxon>
        <taxon>Euthyneura</taxon>
        <taxon>Panpulmonata</taxon>
        <taxon>Sacoglossa</taxon>
        <taxon>Placobranchoidea</taxon>
        <taxon>Plakobranchidae</taxon>
        <taxon>Elysia</taxon>
    </lineage>
</organism>
<proteinExistence type="predicted"/>
<evidence type="ECO:0000313" key="2">
    <source>
        <dbReference type="Proteomes" id="UP001283361"/>
    </source>
</evidence>
<dbReference type="AlphaFoldDB" id="A0AAE0YYU0"/>
<evidence type="ECO:0000313" key="1">
    <source>
        <dbReference type="EMBL" id="KAK3759633.1"/>
    </source>
</evidence>
<dbReference type="EMBL" id="JAWDGP010005096">
    <property type="protein sequence ID" value="KAK3759633.1"/>
    <property type="molecule type" value="Genomic_DNA"/>
</dbReference>
<protein>
    <submittedName>
        <fullName evidence="1">Uncharacterized protein</fullName>
    </submittedName>
</protein>
<gene>
    <name evidence="1" type="ORF">RRG08_056522</name>
</gene>
<comment type="caution">
    <text evidence="1">The sequence shown here is derived from an EMBL/GenBank/DDBJ whole genome shotgun (WGS) entry which is preliminary data.</text>
</comment>
<name>A0AAE0YYU0_9GAST</name>
<accession>A0AAE0YYU0</accession>
<dbReference type="Proteomes" id="UP001283361">
    <property type="component" value="Unassembled WGS sequence"/>
</dbReference>
<keyword evidence="2" id="KW-1185">Reference proteome</keyword>